<comment type="caution">
    <text evidence="1">The sequence shown here is derived from an EMBL/GenBank/DDBJ whole genome shotgun (WGS) entry which is preliminary data.</text>
</comment>
<accession>A0A545SLZ7</accession>
<evidence type="ECO:0000313" key="1">
    <source>
        <dbReference type="EMBL" id="TQV65866.1"/>
    </source>
</evidence>
<sequence length="133" mass="14695">MTRPAITAAMKSCGFDVTSSAHGGLYFLENSVMAEFQPDGTASFIGVAPHRDLELTFQGVDLFKKHADEVFKLFETHEGETATDVDPHEHLFPKQIVTLWDPDTQYDLNAETMPVWGQIGIGNAQYMTDCAAL</sequence>
<keyword evidence="2" id="KW-1185">Reference proteome</keyword>
<protein>
    <submittedName>
        <fullName evidence="1">Uncharacterized protein</fullName>
    </submittedName>
</protein>
<organism evidence="1 2">
    <name type="scientific">Aliiroseovarius halocynthiae</name>
    <dbReference type="NCBI Taxonomy" id="985055"/>
    <lineage>
        <taxon>Bacteria</taxon>
        <taxon>Pseudomonadati</taxon>
        <taxon>Pseudomonadota</taxon>
        <taxon>Alphaproteobacteria</taxon>
        <taxon>Rhodobacterales</taxon>
        <taxon>Paracoccaceae</taxon>
        <taxon>Aliiroseovarius</taxon>
    </lineage>
</organism>
<dbReference type="Proteomes" id="UP000315816">
    <property type="component" value="Unassembled WGS sequence"/>
</dbReference>
<name>A0A545SLZ7_9RHOB</name>
<reference evidence="1 2" key="1">
    <citation type="submission" date="2019-06" db="EMBL/GenBank/DDBJ databases">
        <title>A novel species of marine bacteria.</title>
        <authorList>
            <person name="Wang Y."/>
        </authorList>
    </citation>
    <scope>NUCLEOTIDE SEQUENCE [LARGE SCALE GENOMIC DNA]</scope>
    <source>
        <strain evidence="1 2">MA1-10</strain>
    </source>
</reference>
<gene>
    <name evidence="1" type="ORF">FIL88_15355</name>
</gene>
<dbReference type="AlphaFoldDB" id="A0A545SLZ7"/>
<evidence type="ECO:0000313" key="2">
    <source>
        <dbReference type="Proteomes" id="UP000315816"/>
    </source>
</evidence>
<dbReference type="EMBL" id="VICH01000014">
    <property type="protein sequence ID" value="TQV65866.1"/>
    <property type="molecule type" value="Genomic_DNA"/>
</dbReference>
<proteinExistence type="predicted"/>